<accession>A0A7J8LBK5</accession>
<gene>
    <name evidence="1" type="ORF">Golob_020808</name>
</gene>
<evidence type="ECO:0000313" key="2">
    <source>
        <dbReference type="Proteomes" id="UP000593572"/>
    </source>
</evidence>
<dbReference type="SUPFAM" id="SSF51197">
    <property type="entry name" value="Clavaminate synthase-like"/>
    <property type="match status" value="1"/>
</dbReference>
<protein>
    <submittedName>
        <fullName evidence="1">Uncharacterized protein</fullName>
    </submittedName>
</protein>
<reference evidence="1 2" key="1">
    <citation type="journal article" date="2019" name="Genome Biol. Evol.">
        <title>Insights into the evolution of the New World diploid cottons (Gossypium, subgenus Houzingenia) based on genome sequencing.</title>
        <authorList>
            <person name="Grover C.E."/>
            <person name="Arick M.A. 2nd"/>
            <person name="Thrash A."/>
            <person name="Conover J.L."/>
            <person name="Sanders W.S."/>
            <person name="Peterson D.G."/>
            <person name="Frelichowski J.E."/>
            <person name="Scheffler J.A."/>
            <person name="Scheffler B.E."/>
            <person name="Wendel J.F."/>
        </authorList>
    </citation>
    <scope>NUCLEOTIDE SEQUENCE [LARGE SCALE GENOMIC DNA]</scope>
    <source>
        <strain evidence="1">157</strain>
        <tissue evidence="1">Leaf</tissue>
    </source>
</reference>
<comment type="caution">
    <text evidence="1">The sequence shown here is derived from an EMBL/GenBank/DDBJ whole genome shotgun (WGS) entry which is preliminary data.</text>
</comment>
<dbReference type="Gene3D" id="2.60.120.330">
    <property type="entry name" value="B-lactam Antibiotic, Isopenicillin N Synthase, Chain"/>
    <property type="match status" value="1"/>
</dbReference>
<dbReference type="Proteomes" id="UP000593572">
    <property type="component" value="Unassembled WGS sequence"/>
</dbReference>
<proteinExistence type="predicted"/>
<dbReference type="InterPro" id="IPR027443">
    <property type="entry name" value="IPNS-like_sf"/>
</dbReference>
<sequence length="70" mass="7669">MVRNLLKALLGNLGVELDDSKIDAFIEKKDDGIGGLYVKVPEDVDMEKKGEWVEIPPIPGALVINVGDMF</sequence>
<keyword evidence="2" id="KW-1185">Reference proteome</keyword>
<name>A0A7J8LBK5_9ROSI</name>
<dbReference type="AlphaFoldDB" id="A0A7J8LBK5"/>
<dbReference type="EMBL" id="JABEZX010000002">
    <property type="protein sequence ID" value="MBA0549797.1"/>
    <property type="molecule type" value="Genomic_DNA"/>
</dbReference>
<organism evidence="1 2">
    <name type="scientific">Gossypium lobatum</name>
    <dbReference type="NCBI Taxonomy" id="34289"/>
    <lineage>
        <taxon>Eukaryota</taxon>
        <taxon>Viridiplantae</taxon>
        <taxon>Streptophyta</taxon>
        <taxon>Embryophyta</taxon>
        <taxon>Tracheophyta</taxon>
        <taxon>Spermatophyta</taxon>
        <taxon>Magnoliopsida</taxon>
        <taxon>eudicotyledons</taxon>
        <taxon>Gunneridae</taxon>
        <taxon>Pentapetalae</taxon>
        <taxon>rosids</taxon>
        <taxon>malvids</taxon>
        <taxon>Malvales</taxon>
        <taxon>Malvaceae</taxon>
        <taxon>Malvoideae</taxon>
        <taxon>Gossypium</taxon>
    </lineage>
</organism>
<evidence type="ECO:0000313" key="1">
    <source>
        <dbReference type="EMBL" id="MBA0549797.1"/>
    </source>
</evidence>